<evidence type="ECO:0000313" key="2">
    <source>
        <dbReference type="Proteomes" id="UP000188929"/>
    </source>
</evidence>
<protein>
    <submittedName>
        <fullName evidence="1">Uncharacterized protein</fullName>
    </submittedName>
</protein>
<evidence type="ECO:0000313" key="1">
    <source>
        <dbReference type="EMBL" id="ONH29784.1"/>
    </source>
</evidence>
<dbReference type="Proteomes" id="UP000188929">
    <property type="component" value="Unassembled WGS sequence"/>
</dbReference>
<organism evidence="1 2">
    <name type="scientific">Pseudofrankia asymbiotica</name>
    <dbReference type="NCBI Taxonomy" id="1834516"/>
    <lineage>
        <taxon>Bacteria</taxon>
        <taxon>Bacillati</taxon>
        <taxon>Actinomycetota</taxon>
        <taxon>Actinomycetes</taxon>
        <taxon>Frankiales</taxon>
        <taxon>Frankiaceae</taxon>
        <taxon>Pseudofrankia</taxon>
    </lineage>
</organism>
<comment type="caution">
    <text evidence="1">The sequence shown here is derived from an EMBL/GenBank/DDBJ whole genome shotgun (WGS) entry which is preliminary data.</text>
</comment>
<accession>A0A1V2IA35</accession>
<proteinExistence type="predicted"/>
<sequence>MELATQVGATLLVFCSGRAKAAEVLGLAAEVPGLSATVVDLSAGYHGMLFDGLATSAVRGPAPSDLGDLSTKRNLGLLAGAAAGWRSMLFLDDDIRDIRPRLVLTPLDAPVEAKPRCL</sequence>
<keyword evidence="2" id="KW-1185">Reference proteome</keyword>
<dbReference type="AlphaFoldDB" id="A0A1V2IA35"/>
<dbReference type="EMBL" id="MOMC01000031">
    <property type="protein sequence ID" value="ONH29784.1"/>
    <property type="molecule type" value="Genomic_DNA"/>
</dbReference>
<name>A0A1V2IA35_9ACTN</name>
<reference evidence="2" key="1">
    <citation type="submission" date="2016-10" db="EMBL/GenBank/DDBJ databases">
        <title>Frankia sp. NRRL B-16386 Genome sequencing.</title>
        <authorList>
            <person name="Ghodhbane-Gtari F."/>
            <person name="Swanson E."/>
            <person name="Gueddou A."/>
            <person name="Hezbri K."/>
            <person name="Ktari K."/>
            <person name="Nouioui I."/>
            <person name="Morris K."/>
            <person name="Simpson S."/>
            <person name="Abebe-Akele F."/>
            <person name="Thomas K."/>
            <person name="Gtari M."/>
            <person name="Tisa L.S."/>
        </authorList>
    </citation>
    <scope>NUCLEOTIDE SEQUENCE [LARGE SCALE GENOMIC DNA]</scope>
    <source>
        <strain evidence="2">NRRL B-16386</strain>
    </source>
</reference>
<gene>
    <name evidence="1" type="ORF">BL253_16240</name>
</gene>